<comment type="caution">
    <text evidence="2">The sequence shown here is derived from an EMBL/GenBank/DDBJ whole genome shotgun (WGS) entry which is preliminary data.</text>
</comment>
<keyword evidence="3" id="KW-1185">Reference proteome</keyword>
<evidence type="ECO:0000259" key="1">
    <source>
        <dbReference type="Pfam" id="PF00882"/>
    </source>
</evidence>
<sequence>MPKIWTHILFCEDILDTIIGPHPFSQNETFIKLGAQGPDLFLYYNFWPWSTNKEHIHAISNFLHTERCGNFIVDLIKAAKDKNEKVRSYVFGFITHHLLDRNTHPYIYHLAQALHHEPQELEVKIDTLMMERFHRLKTWKAPAYKEIDIGFRMNKDIASLLHDLIKKYNQKIRGQNAAYIHKSYRDMKLALRLFSDPYGWKNKLFPSYVSLYSHQPVNDHIDYLNLQKTTWYHPVTKKPSLESFIDLYENARAEGLEIITEVLNYWHSENAFVPKKLLQLIGNKSYQTGMSLPKK</sequence>
<dbReference type="RefSeq" id="WP_226371190.1">
    <property type="nucleotide sequence ID" value="NZ_JAGIKX010000015.1"/>
</dbReference>
<dbReference type="Pfam" id="PF00882">
    <property type="entry name" value="Zn_dep_PLPC"/>
    <property type="match status" value="1"/>
</dbReference>
<evidence type="ECO:0000313" key="2">
    <source>
        <dbReference type="EMBL" id="MBP2257840.1"/>
    </source>
</evidence>
<gene>
    <name evidence="2" type="ORF">J2Z81_001794</name>
</gene>
<organism evidence="2 3">
    <name type="scientific">Virgibacillus alimentarius</name>
    <dbReference type="NCBI Taxonomy" id="698769"/>
    <lineage>
        <taxon>Bacteria</taxon>
        <taxon>Bacillati</taxon>
        <taxon>Bacillota</taxon>
        <taxon>Bacilli</taxon>
        <taxon>Bacillales</taxon>
        <taxon>Bacillaceae</taxon>
        <taxon>Virgibacillus</taxon>
    </lineage>
</organism>
<dbReference type="EMBL" id="JAGIKX010000015">
    <property type="protein sequence ID" value="MBP2257840.1"/>
    <property type="molecule type" value="Genomic_DNA"/>
</dbReference>
<proteinExistence type="predicted"/>
<evidence type="ECO:0000313" key="3">
    <source>
        <dbReference type="Proteomes" id="UP001519294"/>
    </source>
</evidence>
<feature type="domain" description="Phospholipase C/D" evidence="1">
    <location>
        <begin position="6"/>
        <end position="167"/>
    </location>
</feature>
<reference evidence="2 3" key="1">
    <citation type="submission" date="2021-03" db="EMBL/GenBank/DDBJ databases">
        <title>Genomic Encyclopedia of Type Strains, Phase IV (KMG-IV): sequencing the most valuable type-strain genomes for metagenomic binning, comparative biology and taxonomic classification.</title>
        <authorList>
            <person name="Goeker M."/>
        </authorList>
    </citation>
    <scope>NUCLEOTIDE SEQUENCE [LARGE SCALE GENOMIC DNA]</scope>
    <source>
        <strain evidence="2 3">DSM 25790</strain>
    </source>
</reference>
<protein>
    <recommendedName>
        <fullName evidence="1">Phospholipase C/D domain-containing protein</fullName>
    </recommendedName>
</protein>
<dbReference type="Proteomes" id="UP001519294">
    <property type="component" value="Unassembled WGS sequence"/>
</dbReference>
<name>A0ABS4SA08_9BACI</name>
<accession>A0ABS4SA08</accession>
<dbReference type="InterPro" id="IPR029002">
    <property type="entry name" value="PLPC/GPLD1"/>
</dbReference>